<dbReference type="Proteomes" id="UP001303899">
    <property type="component" value="Unassembled WGS sequence"/>
</dbReference>
<accession>A0ABU5SCS2</accession>
<dbReference type="EMBL" id="JAYGIL010000052">
    <property type="protein sequence ID" value="MEA5405993.1"/>
    <property type="molecule type" value="Genomic_DNA"/>
</dbReference>
<dbReference type="RefSeq" id="WP_323699360.1">
    <property type="nucleotide sequence ID" value="NZ_JAYGIL010000052.1"/>
</dbReference>
<comment type="caution">
    <text evidence="1">The sequence shown here is derived from an EMBL/GenBank/DDBJ whole genome shotgun (WGS) entry which is preliminary data.</text>
</comment>
<evidence type="ECO:0000313" key="2">
    <source>
        <dbReference type="Proteomes" id="UP001303899"/>
    </source>
</evidence>
<evidence type="ECO:0000313" key="1">
    <source>
        <dbReference type="EMBL" id="MEA5405993.1"/>
    </source>
</evidence>
<reference evidence="1 2" key="1">
    <citation type="submission" date="2023-12" db="EMBL/GenBank/DDBJ databases">
        <title>Novel species of the genus Arcicella isolated from rivers.</title>
        <authorList>
            <person name="Lu H."/>
        </authorList>
    </citation>
    <scope>NUCLEOTIDE SEQUENCE [LARGE SCALE GENOMIC DNA]</scope>
    <source>
        <strain evidence="1 2">DC2W</strain>
    </source>
</reference>
<keyword evidence="2" id="KW-1185">Reference proteome</keyword>
<sequence>MFDYVLKPNSTTLVEIVLQRIVSKEVFRINPMNDLPNDGDFKHVKPGGEILAEN</sequence>
<gene>
    <name evidence="1" type="ORF">VB776_23845</name>
</gene>
<proteinExistence type="predicted"/>
<name>A0ABU5SCS2_9BACT</name>
<protein>
    <submittedName>
        <fullName evidence="1">Uncharacterized protein</fullName>
    </submittedName>
</protein>
<organism evidence="1 2">
    <name type="scientific">Arcicella gelida</name>
    <dbReference type="NCBI Taxonomy" id="2984195"/>
    <lineage>
        <taxon>Bacteria</taxon>
        <taxon>Pseudomonadati</taxon>
        <taxon>Bacteroidota</taxon>
        <taxon>Cytophagia</taxon>
        <taxon>Cytophagales</taxon>
        <taxon>Flectobacillaceae</taxon>
        <taxon>Arcicella</taxon>
    </lineage>
</organism>